<keyword evidence="6" id="KW-0808">Transferase</keyword>
<dbReference type="Proteomes" id="UP000694867">
    <property type="component" value="Unplaced"/>
</dbReference>
<evidence type="ECO:0000256" key="10">
    <source>
        <dbReference type="ARBA" id="ARBA00023163"/>
    </source>
</evidence>
<dbReference type="Gene3D" id="2.170.270.10">
    <property type="entry name" value="SET domain"/>
    <property type="match status" value="1"/>
</dbReference>
<evidence type="ECO:0000259" key="14">
    <source>
        <dbReference type="PROSITE" id="PS50280"/>
    </source>
</evidence>
<dbReference type="GO" id="GO:0140944">
    <property type="term" value="F:histone H4K20 monomethyltransferase activity"/>
    <property type="evidence" value="ECO:0007669"/>
    <property type="project" value="UniProtKB-EC"/>
</dbReference>
<comment type="subcellular location">
    <subcellularLocation>
        <location evidence="2">Chromosome</location>
    </subcellularLocation>
    <subcellularLocation>
        <location evidence="1">Nucleus</location>
    </subcellularLocation>
</comment>
<keyword evidence="15" id="KW-1185">Reference proteome</keyword>
<evidence type="ECO:0000256" key="8">
    <source>
        <dbReference type="ARBA" id="ARBA00022853"/>
    </source>
</evidence>
<dbReference type="PROSITE" id="PS50280">
    <property type="entry name" value="SET"/>
    <property type="match status" value="1"/>
</dbReference>
<dbReference type="GO" id="GO:0032259">
    <property type="term" value="P:methylation"/>
    <property type="evidence" value="ECO:0007669"/>
    <property type="project" value="UniProtKB-KW"/>
</dbReference>
<dbReference type="InterPro" id="IPR016858">
    <property type="entry name" value="KMT5A-like"/>
</dbReference>
<keyword evidence="5" id="KW-0489">Methyltransferase</keyword>
<dbReference type="CDD" id="cd10528">
    <property type="entry name" value="SET_SETD8"/>
    <property type="match status" value="1"/>
</dbReference>
<dbReference type="SMART" id="SM00317">
    <property type="entry name" value="SET"/>
    <property type="match status" value="1"/>
</dbReference>
<evidence type="ECO:0000256" key="4">
    <source>
        <dbReference type="ARBA" id="ARBA00022454"/>
    </source>
</evidence>
<reference evidence="16" key="1">
    <citation type="submission" date="2025-08" db="UniProtKB">
        <authorList>
            <consortium name="RefSeq"/>
        </authorList>
    </citation>
    <scope>IDENTIFICATION</scope>
</reference>
<feature type="compositionally biased region" description="Low complexity" evidence="13">
    <location>
        <begin position="114"/>
        <end position="127"/>
    </location>
</feature>
<dbReference type="GO" id="GO:0005634">
    <property type="term" value="C:nucleus"/>
    <property type="evidence" value="ECO:0007669"/>
    <property type="project" value="UniProtKB-SubCell"/>
</dbReference>
<dbReference type="EC" id="2.1.1.361" evidence="3"/>
<feature type="region of interest" description="Disordered" evidence="13">
    <location>
        <begin position="80"/>
        <end position="130"/>
    </location>
</feature>
<proteinExistence type="predicted"/>
<feature type="domain" description="SET" evidence="14">
    <location>
        <begin position="174"/>
        <end position="296"/>
    </location>
</feature>
<dbReference type="GO" id="GO:0043516">
    <property type="term" value="P:regulation of DNA damage response, signal transduction by p53 class mediator"/>
    <property type="evidence" value="ECO:0007669"/>
    <property type="project" value="TreeGrafter"/>
</dbReference>
<dbReference type="InterPro" id="IPR047266">
    <property type="entry name" value="KMT5A-like_SET"/>
</dbReference>
<keyword evidence="11" id="KW-0539">Nucleus</keyword>
<evidence type="ECO:0000313" key="15">
    <source>
        <dbReference type="Proteomes" id="UP000694867"/>
    </source>
</evidence>
<dbReference type="PANTHER" id="PTHR46167">
    <property type="entry name" value="N-LYSINE METHYLTRANSFERASE KMT5A"/>
    <property type="match status" value="1"/>
</dbReference>
<evidence type="ECO:0000256" key="6">
    <source>
        <dbReference type="ARBA" id="ARBA00022679"/>
    </source>
</evidence>
<keyword evidence="4" id="KW-0158">Chromosome</keyword>
<sequence>MGIKSPETARANSTTSARRRPGNVQSPNTRMNIEKYLVPQIKAELSEVDSKSASDCVIADATVTAVGSTYAVGTTVEVSVSSSVSSRQKENVPETETTTKARKRVRTTRKKPKAVSSPKTTSSKTTPNAAVLDSKEKFITDYFQPRRSNRRTKAEVIKSKQLLVEDRIIREDESGFEIVKYEDKGRGVISMVDLRAGDFVLEYAGDLINLKEARLREEKYAQDPSVGCYMYYFQHENCSYCVDATLESTRLGRLINHSIKGANLKTRSVKIGGKPRLIFLAKRDICSGEELLYDYGDRSKVSLQSHPWLKR</sequence>
<dbReference type="RefSeq" id="XP_003740543.1">
    <property type="nucleotide sequence ID" value="XM_003740495.2"/>
</dbReference>
<dbReference type="GeneID" id="100902202"/>
<name>A0AAJ6QQJ7_9ACAR</name>
<keyword evidence="10" id="KW-0804">Transcription</keyword>
<dbReference type="GO" id="GO:0005700">
    <property type="term" value="C:polytene chromosome"/>
    <property type="evidence" value="ECO:0007669"/>
    <property type="project" value="TreeGrafter"/>
</dbReference>
<dbReference type="AlphaFoldDB" id="A0AAJ6QQJ7"/>
<organism evidence="15 16">
    <name type="scientific">Galendromus occidentalis</name>
    <name type="common">western predatory mite</name>
    <dbReference type="NCBI Taxonomy" id="34638"/>
    <lineage>
        <taxon>Eukaryota</taxon>
        <taxon>Metazoa</taxon>
        <taxon>Ecdysozoa</taxon>
        <taxon>Arthropoda</taxon>
        <taxon>Chelicerata</taxon>
        <taxon>Arachnida</taxon>
        <taxon>Acari</taxon>
        <taxon>Parasitiformes</taxon>
        <taxon>Mesostigmata</taxon>
        <taxon>Gamasina</taxon>
        <taxon>Phytoseioidea</taxon>
        <taxon>Phytoseiidae</taxon>
        <taxon>Typhlodrominae</taxon>
        <taxon>Galendromus</taxon>
    </lineage>
</organism>
<dbReference type="InterPro" id="IPR051760">
    <property type="entry name" value="KMT5A"/>
</dbReference>
<dbReference type="SUPFAM" id="SSF82199">
    <property type="entry name" value="SET domain"/>
    <property type="match status" value="1"/>
</dbReference>
<protein>
    <recommendedName>
        <fullName evidence="3">[histone H4]-lysine(20) N-methyltransferase</fullName>
        <ecNumber evidence="3">2.1.1.361</ecNumber>
    </recommendedName>
</protein>
<dbReference type="InterPro" id="IPR046341">
    <property type="entry name" value="SET_dom_sf"/>
</dbReference>
<evidence type="ECO:0000256" key="2">
    <source>
        <dbReference type="ARBA" id="ARBA00004286"/>
    </source>
</evidence>
<feature type="compositionally biased region" description="Basic residues" evidence="13">
    <location>
        <begin position="100"/>
        <end position="113"/>
    </location>
</feature>
<evidence type="ECO:0000256" key="9">
    <source>
        <dbReference type="ARBA" id="ARBA00023015"/>
    </source>
</evidence>
<comment type="catalytic activity">
    <reaction evidence="12">
        <text>L-lysyl(20)-[histone H4] + S-adenosyl-L-methionine = N(6)-methyl-L-lysyl(20)-[histone H4] + S-adenosyl-L-homocysteine + H(+)</text>
        <dbReference type="Rhea" id="RHEA:60344"/>
        <dbReference type="Rhea" id="RHEA-COMP:15554"/>
        <dbReference type="Rhea" id="RHEA-COMP:15555"/>
        <dbReference type="ChEBI" id="CHEBI:15378"/>
        <dbReference type="ChEBI" id="CHEBI:29969"/>
        <dbReference type="ChEBI" id="CHEBI:57856"/>
        <dbReference type="ChEBI" id="CHEBI:59789"/>
        <dbReference type="ChEBI" id="CHEBI:61929"/>
        <dbReference type="EC" id="2.1.1.361"/>
    </reaction>
</comment>
<evidence type="ECO:0000313" key="16">
    <source>
        <dbReference type="RefSeq" id="XP_003740543.1"/>
    </source>
</evidence>
<dbReference type="KEGG" id="goe:100902202"/>
<dbReference type="GO" id="GO:0006357">
    <property type="term" value="P:regulation of transcription by RNA polymerase II"/>
    <property type="evidence" value="ECO:0007669"/>
    <property type="project" value="TreeGrafter"/>
</dbReference>
<evidence type="ECO:0000256" key="11">
    <source>
        <dbReference type="ARBA" id="ARBA00023242"/>
    </source>
</evidence>
<keyword evidence="9" id="KW-0805">Transcription regulation</keyword>
<keyword evidence="8" id="KW-0156">Chromatin regulator</keyword>
<evidence type="ECO:0000256" key="5">
    <source>
        <dbReference type="ARBA" id="ARBA00022603"/>
    </source>
</evidence>
<dbReference type="Pfam" id="PF00856">
    <property type="entry name" value="SET"/>
    <property type="match status" value="1"/>
</dbReference>
<dbReference type="PANTHER" id="PTHR46167:SF1">
    <property type="entry name" value="N-LYSINE METHYLTRANSFERASE KMT5A"/>
    <property type="match status" value="1"/>
</dbReference>
<dbReference type="InterPro" id="IPR001214">
    <property type="entry name" value="SET_dom"/>
</dbReference>
<evidence type="ECO:0000256" key="12">
    <source>
        <dbReference type="ARBA" id="ARBA00047784"/>
    </source>
</evidence>
<dbReference type="PROSITE" id="PS51571">
    <property type="entry name" value="SAM_MT43_PR_SET"/>
    <property type="match status" value="1"/>
</dbReference>
<gene>
    <name evidence="16" type="primary">LOC100902202</name>
</gene>
<evidence type="ECO:0000256" key="1">
    <source>
        <dbReference type="ARBA" id="ARBA00004123"/>
    </source>
</evidence>
<keyword evidence="7" id="KW-0949">S-adenosyl-L-methionine</keyword>
<accession>A0AAJ6QQJ7</accession>
<evidence type="ECO:0000256" key="13">
    <source>
        <dbReference type="SAM" id="MobiDB-lite"/>
    </source>
</evidence>
<evidence type="ECO:0000256" key="7">
    <source>
        <dbReference type="ARBA" id="ARBA00022691"/>
    </source>
</evidence>
<evidence type="ECO:0000256" key="3">
    <source>
        <dbReference type="ARBA" id="ARBA00012187"/>
    </source>
</evidence>
<feature type="region of interest" description="Disordered" evidence="13">
    <location>
        <begin position="1"/>
        <end position="31"/>
    </location>
</feature>
<dbReference type="CTD" id="41743"/>